<feature type="compositionally biased region" description="Polar residues" evidence="1">
    <location>
        <begin position="389"/>
        <end position="400"/>
    </location>
</feature>
<comment type="caution">
    <text evidence="2">The sequence shown here is derived from an EMBL/GenBank/DDBJ whole genome shotgun (WGS) entry which is preliminary data.</text>
</comment>
<evidence type="ECO:0000313" key="3">
    <source>
        <dbReference type="Proteomes" id="UP001174691"/>
    </source>
</evidence>
<gene>
    <name evidence="2" type="ORF">NKR19_g3612</name>
</gene>
<dbReference type="AlphaFoldDB" id="A0AA38VYQ3"/>
<feature type="region of interest" description="Disordered" evidence="1">
    <location>
        <begin position="62"/>
        <end position="430"/>
    </location>
</feature>
<feature type="compositionally biased region" description="Polar residues" evidence="1">
    <location>
        <begin position="148"/>
        <end position="160"/>
    </location>
</feature>
<proteinExistence type="predicted"/>
<accession>A0AA38VYQ3</accession>
<feature type="compositionally biased region" description="Low complexity" evidence="1">
    <location>
        <begin position="291"/>
        <end position="307"/>
    </location>
</feature>
<evidence type="ECO:0000256" key="1">
    <source>
        <dbReference type="SAM" id="MobiDB-lite"/>
    </source>
</evidence>
<feature type="compositionally biased region" description="Basic and acidic residues" evidence="1">
    <location>
        <begin position="341"/>
        <end position="352"/>
    </location>
</feature>
<feature type="compositionally biased region" description="Basic and acidic residues" evidence="1">
    <location>
        <begin position="206"/>
        <end position="219"/>
    </location>
</feature>
<feature type="region of interest" description="Disordered" evidence="1">
    <location>
        <begin position="1"/>
        <end position="48"/>
    </location>
</feature>
<feature type="compositionally biased region" description="Low complexity" evidence="1">
    <location>
        <begin position="261"/>
        <end position="271"/>
    </location>
</feature>
<name>A0AA38VYQ3_9PEZI</name>
<evidence type="ECO:0000313" key="2">
    <source>
        <dbReference type="EMBL" id="KAJ9158138.1"/>
    </source>
</evidence>
<keyword evidence="3" id="KW-1185">Reference proteome</keyword>
<dbReference type="Proteomes" id="UP001174691">
    <property type="component" value="Unassembled WGS sequence"/>
</dbReference>
<protein>
    <submittedName>
        <fullName evidence="2">Uncharacterized protein</fullName>
    </submittedName>
</protein>
<dbReference type="EMBL" id="JANBVN010000041">
    <property type="protein sequence ID" value="KAJ9158138.1"/>
    <property type="molecule type" value="Genomic_DNA"/>
</dbReference>
<reference evidence="2" key="1">
    <citation type="submission" date="2022-07" db="EMBL/GenBank/DDBJ databases">
        <title>Fungi with potential for degradation of polypropylene.</title>
        <authorList>
            <person name="Gostincar C."/>
        </authorList>
    </citation>
    <scope>NUCLEOTIDE SEQUENCE</scope>
    <source>
        <strain evidence="2">EXF-13287</strain>
    </source>
</reference>
<feature type="compositionally biased region" description="Basic and acidic residues" evidence="1">
    <location>
        <begin position="414"/>
        <end position="423"/>
    </location>
</feature>
<feature type="compositionally biased region" description="Pro residues" evidence="1">
    <location>
        <begin position="229"/>
        <end position="241"/>
    </location>
</feature>
<organism evidence="2 3">
    <name type="scientific">Coniochaeta hoffmannii</name>
    <dbReference type="NCBI Taxonomy" id="91930"/>
    <lineage>
        <taxon>Eukaryota</taxon>
        <taxon>Fungi</taxon>
        <taxon>Dikarya</taxon>
        <taxon>Ascomycota</taxon>
        <taxon>Pezizomycotina</taxon>
        <taxon>Sordariomycetes</taxon>
        <taxon>Sordariomycetidae</taxon>
        <taxon>Coniochaetales</taxon>
        <taxon>Coniochaetaceae</taxon>
        <taxon>Coniochaeta</taxon>
    </lineage>
</organism>
<feature type="compositionally biased region" description="Basic and acidic residues" evidence="1">
    <location>
        <begin position="20"/>
        <end position="29"/>
    </location>
</feature>
<sequence length="430" mass="47336">MGFPAVHHQQPAPLLRKKASIRDRFRSLARESPSPSPTPIPQPEKKRAVYVPKHAAADFSRLALSPRPVSRQQQRFSFSYDEPRDSLQEASEEAIPIAAEPSEGETHSPPGPRHHAQRGLETLDENAPARVRGRKGEPIPETDAVQPGSGNPRQQRQGQAAVTDFGAPSAHPTYCLPAQVPEDDQAEEAQGKERQQPSDYELFLARAEERERAHRERLLRTLSQRQYPRPEPPEPGPPHQPQPRNSATYTADSAVVADASNNNNNNNNNNNPLRKGWEGRVSSGLDSGIGSKSSSQQTKPLPQQQQQPDEHATTAVRGSSTWERGHRKRGSWTPSFGAGGRDGERRLERDADVLPEEEAYQGGGGGAGAYTTSRGNAASYGDGVHAGQQPRTLKRQTSIKQKLGAYIKPARPPTRYEELELTRGKSIRRT</sequence>